<name>A0A1V9ZKB9_ACHHY</name>
<feature type="coiled-coil region" evidence="1">
    <location>
        <begin position="56"/>
        <end position="90"/>
    </location>
</feature>
<gene>
    <name evidence="2" type="ORF">ACHHYP_08588</name>
</gene>
<dbReference type="InterPro" id="IPR011989">
    <property type="entry name" value="ARM-like"/>
</dbReference>
<dbReference type="PANTHER" id="PTHR46540:SF1">
    <property type="entry name" value="TETRATRICOPEPTIDE REPEAT PROTEIN 12"/>
    <property type="match status" value="1"/>
</dbReference>
<dbReference type="AlphaFoldDB" id="A0A1V9ZKB9"/>
<dbReference type="PANTHER" id="PTHR46540">
    <property type="entry name" value="TETRATRICOPEPTIDE REPEAT PROTEIN 12"/>
    <property type="match status" value="1"/>
</dbReference>
<dbReference type="GO" id="GO:0005813">
    <property type="term" value="C:centrosome"/>
    <property type="evidence" value="ECO:0007669"/>
    <property type="project" value="TreeGrafter"/>
</dbReference>
<dbReference type="InterPro" id="IPR019734">
    <property type="entry name" value="TPR_rpt"/>
</dbReference>
<dbReference type="Gene3D" id="1.25.10.10">
    <property type="entry name" value="Leucine-rich Repeat Variant"/>
    <property type="match status" value="1"/>
</dbReference>
<reference evidence="2 3" key="1">
    <citation type="journal article" date="2014" name="Genome Biol. Evol.">
        <title>The secreted proteins of Achlya hypogyna and Thraustotheca clavata identify the ancestral oomycete secretome and reveal gene acquisitions by horizontal gene transfer.</title>
        <authorList>
            <person name="Misner I."/>
            <person name="Blouin N."/>
            <person name="Leonard G."/>
            <person name="Richards T.A."/>
            <person name="Lane C.E."/>
        </authorList>
    </citation>
    <scope>NUCLEOTIDE SEQUENCE [LARGE SCALE GENOMIC DNA]</scope>
    <source>
        <strain evidence="2 3">ATCC 48635</strain>
    </source>
</reference>
<dbReference type="SUPFAM" id="SSF48452">
    <property type="entry name" value="TPR-like"/>
    <property type="match status" value="1"/>
</dbReference>
<sequence>MDPLALLDMERRSGTSNQDVDEFLLKADAVARAVEQIKNGTFDPNDCDVPGYITPEQEAAEEAARLKRQIERQQREEERKRKEKADEHENWWTRAKLRFSIERGDDSDSEGQDQAQVWANRVVQAYKSRDANDYSVWDAWEPKDPVTLEEKARQDALTEKMKNDAFEKSNPEFCAQFQEDLEKRQRSTREKARQAERLRRAANSCYARKQYAAAVDKYMAALADAPHDPVILTNLAQTFLRQELLADALEFCERALFVAPTHLKALSRKAAVLHKQRDLAGAAAVIEEAARLHPTNKDLLEQHSVIVGEFQDAQSQQKLDALLAAPPALATLHLHATHELLARLVDGPLDVDALKALGPVLAADPQARLLFRTRGALAAVAAAADVPEALACLSTAAAADDRTRRVLFHDAVFRTWLLQALATATAPPLWTLLDALVAVPFWKAAVVAAPAVLQQLLLLLAPVGEATVVAAGLLFSLSDAAACRQTLATALVPVVLRHVLGFLRTPAAAAMDAVLGLLLNLSNESVFREVVATEPDVHLEATQLLVAALQATGSDRAAAVLLNLAIDPASAIRADLMTAGGPRVALQLLQSGRGLTDNVEASSVVLQSHCVGLLCRLHSLEDRRAELAHPADLDVLWRVFLGDLARPIDEDMALRWHLRAQTLCHVAWAMELPATKHFFRARGGLATLFGSGVLKTPAPFPPAFERFVANATKCAIALIRDRDAADARAIVDNDGLATLVACMKDAKDDKVAQKNVAILLASLCGMDASIKSRVRELRGIEMMLSICRSMKL</sequence>
<keyword evidence="3" id="KW-1185">Reference proteome</keyword>
<comment type="caution">
    <text evidence="2">The sequence shown here is derived from an EMBL/GenBank/DDBJ whole genome shotgun (WGS) entry which is preliminary data.</text>
</comment>
<accession>A0A1V9ZKB9</accession>
<evidence type="ECO:0000256" key="1">
    <source>
        <dbReference type="SAM" id="Coils"/>
    </source>
</evidence>
<dbReference type="Proteomes" id="UP000243579">
    <property type="component" value="Unassembled WGS sequence"/>
</dbReference>
<dbReference type="EMBL" id="JNBR01000084">
    <property type="protein sequence ID" value="OQR98426.1"/>
    <property type="molecule type" value="Genomic_DNA"/>
</dbReference>
<evidence type="ECO:0000313" key="3">
    <source>
        <dbReference type="Proteomes" id="UP000243579"/>
    </source>
</evidence>
<organism evidence="2 3">
    <name type="scientific">Achlya hypogyna</name>
    <name type="common">Oomycete</name>
    <name type="synonym">Protoachlya hypogyna</name>
    <dbReference type="NCBI Taxonomy" id="1202772"/>
    <lineage>
        <taxon>Eukaryota</taxon>
        <taxon>Sar</taxon>
        <taxon>Stramenopiles</taxon>
        <taxon>Oomycota</taxon>
        <taxon>Saprolegniomycetes</taxon>
        <taxon>Saprolegniales</taxon>
        <taxon>Achlyaceae</taxon>
        <taxon>Achlya</taxon>
    </lineage>
</organism>
<dbReference type="STRING" id="1202772.A0A1V9ZKB9"/>
<evidence type="ECO:0000313" key="2">
    <source>
        <dbReference type="EMBL" id="OQR98426.1"/>
    </source>
</evidence>
<dbReference type="Gene3D" id="1.25.40.10">
    <property type="entry name" value="Tetratricopeptide repeat domain"/>
    <property type="match status" value="1"/>
</dbReference>
<dbReference type="GO" id="GO:0005737">
    <property type="term" value="C:cytoplasm"/>
    <property type="evidence" value="ECO:0007669"/>
    <property type="project" value="TreeGrafter"/>
</dbReference>
<dbReference type="SMART" id="SM00028">
    <property type="entry name" value="TPR"/>
    <property type="match status" value="3"/>
</dbReference>
<dbReference type="InterPro" id="IPR011990">
    <property type="entry name" value="TPR-like_helical_dom_sf"/>
</dbReference>
<dbReference type="GO" id="GO:0007288">
    <property type="term" value="P:sperm axoneme assembly"/>
    <property type="evidence" value="ECO:0007669"/>
    <property type="project" value="TreeGrafter"/>
</dbReference>
<protein>
    <submittedName>
        <fullName evidence="2">Uncharacterized protein</fullName>
    </submittedName>
</protein>
<proteinExistence type="predicted"/>
<dbReference type="OrthoDB" id="629492at2759"/>
<dbReference type="InterPro" id="IPR043195">
    <property type="entry name" value="TTC12"/>
</dbReference>
<dbReference type="GO" id="GO:0070286">
    <property type="term" value="P:axonemal dynein complex assembly"/>
    <property type="evidence" value="ECO:0007669"/>
    <property type="project" value="TreeGrafter"/>
</dbReference>
<keyword evidence="1" id="KW-0175">Coiled coil</keyword>